<dbReference type="Proteomes" id="UP000001887">
    <property type="component" value="Chromosome"/>
</dbReference>
<keyword evidence="4 6" id="KW-0472">Membrane</keyword>
<dbReference type="KEGG" id="psl:Psta_1665"/>
<evidence type="ECO:0000256" key="2">
    <source>
        <dbReference type="ARBA" id="ARBA00022692"/>
    </source>
</evidence>
<dbReference type="GO" id="GO:0030416">
    <property type="term" value="P:methylamine metabolic process"/>
    <property type="evidence" value="ECO:0007669"/>
    <property type="project" value="InterPro"/>
</dbReference>
<dbReference type="InterPro" id="IPR009908">
    <property type="entry name" value="Methylamine_util_MauE"/>
</dbReference>
<protein>
    <recommendedName>
        <fullName evidence="7">Methylamine utilisation protein MauE domain-containing protein</fullName>
    </recommendedName>
</protein>
<proteinExistence type="predicted"/>
<evidence type="ECO:0000259" key="7">
    <source>
        <dbReference type="Pfam" id="PF07291"/>
    </source>
</evidence>
<accession>D2QYC6</accession>
<feature type="transmembrane region" description="Helical" evidence="6">
    <location>
        <begin position="33"/>
        <end position="52"/>
    </location>
</feature>
<dbReference type="EMBL" id="CP001848">
    <property type="protein sequence ID" value="ADB16340.1"/>
    <property type="molecule type" value="Genomic_DNA"/>
</dbReference>
<keyword evidence="9" id="KW-1185">Reference proteome</keyword>
<name>D2QYC6_PIRSD</name>
<dbReference type="eggNOG" id="ENOG5032WD7">
    <property type="taxonomic scope" value="Bacteria"/>
</dbReference>
<dbReference type="STRING" id="530564.Psta_1665"/>
<evidence type="ECO:0000313" key="8">
    <source>
        <dbReference type="EMBL" id="ADB16340.1"/>
    </source>
</evidence>
<dbReference type="GO" id="GO:0016020">
    <property type="term" value="C:membrane"/>
    <property type="evidence" value="ECO:0007669"/>
    <property type="project" value="UniProtKB-SubCell"/>
</dbReference>
<feature type="transmembrane region" description="Helical" evidence="6">
    <location>
        <begin position="120"/>
        <end position="147"/>
    </location>
</feature>
<evidence type="ECO:0000256" key="4">
    <source>
        <dbReference type="ARBA" id="ARBA00023136"/>
    </source>
</evidence>
<feature type="domain" description="Methylamine utilisation protein MauE" evidence="7">
    <location>
        <begin position="136"/>
        <end position="227"/>
    </location>
</feature>
<keyword evidence="3 6" id="KW-1133">Transmembrane helix</keyword>
<feature type="region of interest" description="Disordered" evidence="5">
    <location>
        <begin position="376"/>
        <end position="405"/>
    </location>
</feature>
<feature type="transmembrane region" description="Helical" evidence="6">
    <location>
        <begin position="167"/>
        <end position="192"/>
    </location>
</feature>
<evidence type="ECO:0000256" key="6">
    <source>
        <dbReference type="SAM" id="Phobius"/>
    </source>
</evidence>
<feature type="transmembrane region" description="Helical" evidence="6">
    <location>
        <begin position="204"/>
        <end position="223"/>
    </location>
</feature>
<feature type="transmembrane region" description="Helical" evidence="6">
    <location>
        <begin position="76"/>
        <end position="108"/>
    </location>
</feature>
<dbReference type="AlphaFoldDB" id="D2QYC6"/>
<feature type="transmembrane region" description="Helical" evidence="6">
    <location>
        <begin position="229"/>
        <end position="245"/>
    </location>
</feature>
<gene>
    <name evidence="8" type="ordered locus">Psta_1665</name>
</gene>
<dbReference type="HOGENOM" id="CLU_679443_0_0_0"/>
<sequence>MSGVALVSQAAENEAELASAVEQRSLDGQLTSLRWIVVLAQGTTIMLTLPLWKVRTSPPNLPLVDWLSGGDWPIDFHWILLGSLVVALTRPAIGAALHLVLLVLSILADQLRMQPECISLALLLIGTTWGSAGKIIARSHLIALWFFAGLHKLLSPDYLESSGPDNFLRAMPTLSISMASYLAVALAIWELLQGVLLLIYPLRRIAGFSALILHTLILSGLVASNLNTAVWPWNVALASAGLLLIPQPIEVTSQQRWHVLAYLVGLVLLLSPPLYYVGKLDAYLAHCLYSDNTPQAAYYDRTGGSRYLSSVTMDAMNVPFPPAHRLFFQYFDRVSQAGDSLVITDERSWAKAHRLDKLELKADWLRPLPQSASQLEEQGLLPMSPLPLPGAIDGEESSLKPDDKE</sequence>
<organism evidence="8 9">
    <name type="scientific">Pirellula staleyi (strain ATCC 27377 / DSM 6068 / ICPB 4128)</name>
    <name type="common">Pirella staleyi</name>
    <dbReference type="NCBI Taxonomy" id="530564"/>
    <lineage>
        <taxon>Bacteria</taxon>
        <taxon>Pseudomonadati</taxon>
        <taxon>Planctomycetota</taxon>
        <taxon>Planctomycetia</taxon>
        <taxon>Pirellulales</taxon>
        <taxon>Pirellulaceae</taxon>
        <taxon>Pirellula</taxon>
    </lineage>
</organism>
<evidence type="ECO:0000313" key="9">
    <source>
        <dbReference type="Proteomes" id="UP000001887"/>
    </source>
</evidence>
<evidence type="ECO:0000256" key="1">
    <source>
        <dbReference type="ARBA" id="ARBA00004141"/>
    </source>
</evidence>
<dbReference type="OrthoDB" id="241495at2"/>
<keyword evidence="2 6" id="KW-0812">Transmembrane</keyword>
<feature type="transmembrane region" description="Helical" evidence="6">
    <location>
        <begin position="257"/>
        <end position="277"/>
    </location>
</feature>
<reference evidence="8 9" key="1">
    <citation type="journal article" date="2009" name="Stand. Genomic Sci.">
        <title>Complete genome sequence of Pirellula staleyi type strain (ATCC 27377).</title>
        <authorList>
            <person name="Clum A."/>
            <person name="Tindall B.J."/>
            <person name="Sikorski J."/>
            <person name="Ivanova N."/>
            <person name="Mavrommatis K."/>
            <person name="Lucas S."/>
            <person name="Glavina del Rio T."/>
            <person name="Nolan M."/>
            <person name="Chen F."/>
            <person name="Tice H."/>
            <person name="Pitluck S."/>
            <person name="Cheng J.F."/>
            <person name="Chertkov O."/>
            <person name="Brettin T."/>
            <person name="Han C."/>
            <person name="Detter J.C."/>
            <person name="Kuske C."/>
            <person name="Bruce D."/>
            <person name="Goodwin L."/>
            <person name="Ovchinikova G."/>
            <person name="Pati A."/>
            <person name="Mikhailova N."/>
            <person name="Chen A."/>
            <person name="Palaniappan K."/>
            <person name="Land M."/>
            <person name="Hauser L."/>
            <person name="Chang Y.J."/>
            <person name="Jeffries C.D."/>
            <person name="Chain P."/>
            <person name="Rohde M."/>
            <person name="Goker M."/>
            <person name="Bristow J."/>
            <person name="Eisen J.A."/>
            <person name="Markowitz V."/>
            <person name="Hugenholtz P."/>
            <person name="Kyrpides N.C."/>
            <person name="Klenk H.P."/>
            <person name="Lapidus A."/>
        </authorList>
    </citation>
    <scope>NUCLEOTIDE SEQUENCE [LARGE SCALE GENOMIC DNA]</scope>
    <source>
        <strain evidence="9">ATCC 27377 / DSM 6068 / ICPB 4128</strain>
    </source>
</reference>
<evidence type="ECO:0000256" key="5">
    <source>
        <dbReference type="SAM" id="MobiDB-lite"/>
    </source>
</evidence>
<dbReference type="Pfam" id="PF07291">
    <property type="entry name" value="MauE"/>
    <property type="match status" value="1"/>
</dbReference>
<comment type="subcellular location">
    <subcellularLocation>
        <location evidence="1">Membrane</location>
        <topology evidence="1">Multi-pass membrane protein</topology>
    </subcellularLocation>
</comment>
<evidence type="ECO:0000256" key="3">
    <source>
        <dbReference type="ARBA" id="ARBA00022989"/>
    </source>
</evidence>